<dbReference type="Pfam" id="PF00378">
    <property type="entry name" value="ECH_1"/>
    <property type="match status" value="1"/>
</dbReference>
<evidence type="ECO:0000313" key="7">
    <source>
        <dbReference type="EMBL" id="MBB4682225.1"/>
    </source>
</evidence>
<dbReference type="CDD" id="cd06558">
    <property type="entry name" value="crotonase-like"/>
    <property type="match status" value="1"/>
</dbReference>
<comment type="catalytic activity">
    <reaction evidence="5">
        <text>a (3S)-3-hydroxyacyl-CoA = a (2E)-enoyl-CoA + H2O</text>
        <dbReference type="Rhea" id="RHEA:16105"/>
        <dbReference type="ChEBI" id="CHEBI:15377"/>
        <dbReference type="ChEBI" id="CHEBI:57318"/>
        <dbReference type="ChEBI" id="CHEBI:58856"/>
        <dbReference type="EC" id="4.2.1.17"/>
    </reaction>
</comment>
<dbReference type="FunFam" id="3.90.226.10:FF:000009">
    <property type="entry name" value="Carnitinyl-CoA dehydratase"/>
    <property type="match status" value="1"/>
</dbReference>
<comment type="caution">
    <text evidence="7">The sequence shown here is derived from an EMBL/GenBank/DDBJ whole genome shotgun (WGS) entry which is preliminary data.</text>
</comment>
<dbReference type="InterPro" id="IPR014748">
    <property type="entry name" value="Enoyl-CoA_hydra_C"/>
</dbReference>
<comment type="catalytic activity">
    <reaction evidence="6">
        <text>a 4-saturated-(3S)-3-hydroxyacyl-CoA = a (3E)-enoyl-CoA + H2O</text>
        <dbReference type="Rhea" id="RHEA:20724"/>
        <dbReference type="ChEBI" id="CHEBI:15377"/>
        <dbReference type="ChEBI" id="CHEBI:58521"/>
        <dbReference type="ChEBI" id="CHEBI:137480"/>
        <dbReference type="EC" id="4.2.1.17"/>
    </reaction>
</comment>
<dbReference type="PANTHER" id="PTHR11941">
    <property type="entry name" value="ENOYL-COA HYDRATASE-RELATED"/>
    <property type="match status" value="1"/>
</dbReference>
<keyword evidence="8" id="KW-1185">Reference proteome</keyword>
<sequence>MGQREEGTSVGEFVRLEVDGGVGTIRLDRPPMNALNKQVQEEIRAAAVEASTRADVRAVIVYGGAKVFAAGADIKEMVDMSYADMAARAGALTSALSSVAEIPKPTVAAITGYALGGGFELALCCDRRIAGDNAKVGQPEILLGIIPGAGGTQRLARLVGPSKAKDIIYTGRFVGAEEALRIGMVDEVVGPDDVYAAALRYVQPFLTGPAAALAAAKAAVDGGLDNDLNSGLKLESHLFSALFATEDQKIGMRSFVENGPGKAKFVGR</sequence>
<dbReference type="FunFam" id="1.10.12.10:FF:000001">
    <property type="entry name" value="Probable enoyl-CoA hydratase, mitochondrial"/>
    <property type="match status" value="1"/>
</dbReference>
<evidence type="ECO:0000256" key="6">
    <source>
        <dbReference type="ARBA" id="ARBA00023717"/>
    </source>
</evidence>
<dbReference type="Gene3D" id="1.10.12.10">
    <property type="entry name" value="Lyase 2-enoyl-coa Hydratase, Chain A, domain 2"/>
    <property type="match status" value="1"/>
</dbReference>
<dbReference type="EC" id="4.2.1.17" evidence="2"/>
<evidence type="ECO:0000256" key="3">
    <source>
        <dbReference type="ARBA" id="ARBA00023098"/>
    </source>
</evidence>
<dbReference type="EMBL" id="JACHMH010000001">
    <property type="protein sequence ID" value="MBB4682225.1"/>
    <property type="molecule type" value="Genomic_DNA"/>
</dbReference>
<dbReference type="GO" id="GO:0006635">
    <property type="term" value="P:fatty acid beta-oxidation"/>
    <property type="evidence" value="ECO:0007669"/>
    <property type="project" value="TreeGrafter"/>
</dbReference>
<dbReference type="Proteomes" id="UP000533598">
    <property type="component" value="Unassembled WGS sequence"/>
</dbReference>
<accession>A0A7W7CJ82</accession>
<dbReference type="PANTHER" id="PTHR11941:SF169">
    <property type="entry name" value="(7AS)-7A-METHYL-1,5-DIOXO-2,3,5,6,7,7A-HEXAHYDRO-1H-INDENE-CARBOXYL-COA HYDROLASE"/>
    <property type="match status" value="1"/>
</dbReference>
<dbReference type="SUPFAM" id="SSF52096">
    <property type="entry name" value="ClpP/crotonase"/>
    <property type="match status" value="1"/>
</dbReference>
<gene>
    <name evidence="7" type="ORF">HNR67_008343</name>
</gene>
<name>A0A7W7CJ82_9PSEU</name>
<proteinExistence type="inferred from homology"/>
<evidence type="ECO:0000256" key="4">
    <source>
        <dbReference type="ARBA" id="ARBA00023239"/>
    </source>
</evidence>
<dbReference type="AlphaFoldDB" id="A0A7W7CJ82"/>
<keyword evidence="4 7" id="KW-0456">Lyase</keyword>
<dbReference type="InterPro" id="IPR001753">
    <property type="entry name" value="Enoyl-CoA_hydra/iso"/>
</dbReference>
<evidence type="ECO:0000256" key="1">
    <source>
        <dbReference type="ARBA" id="ARBA00005254"/>
    </source>
</evidence>
<evidence type="ECO:0000256" key="5">
    <source>
        <dbReference type="ARBA" id="ARBA00023709"/>
    </source>
</evidence>
<dbReference type="Gene3D" id="3.90.226.10">
    <property type="entry name" value="2-enoyl-CoA Hydratase, Chain A, domain 1"/>
    <property type="match status" value="1"/>
</dbReference>
<protein>
    <recommendedName>
        <fullName evidence="2">enoyl-CoA hydratase</fullName>
        <ecNumber evidence="2">4.2.1.17</ecNumber>
    </recommendedName>
</protein>
<evidence type="ECO:0000313" key="8">
    <source>
        <dbReference type="Proteomes" id="UP000533598"/>
    </source>
</evidence>
<organism evidence="7 8">
    <name type="scientific">Crossiella cryophila</name>
    <dbReference type="NCBI Taxonomy" id="43355"/>
    <lineage>
        <taxon>Bacteria</taxon>
        <taxon>Bacillati</taxon>
        <taxon>Actinomycetota</taxon>
        <taxon>Actinomycetes</taxon>
        <taxon>Pseudonocardiales</taxon>
        <taxon>Pseudonocardiaceae</taxon>
        <taxon>Crossiella</taxon>
    </lineage>
</organism>
<dbReference type="InterPro" id="IPR029045">
    <property type="entry name" value="ClpP/crotonase-like_dom_sf"/>
</dbReference>
<evidence type="ECO:0000256" key="2">
    <source>
        <dbReference type="ARBA" id="ARBA00012076"/>
    </source>
</evidence>
<keyword evidence="3" id="KW-0443">Lipid metabolism</keyword>
<dbReference type="GO" id="GO:0004300">
    <property type="term" value="F:enoyl-CoA hydratase activity"/>
    <property type="evidence" value="ECO:0007669"/>
    <property type="project" value="UniProtKB-EC"/>
</dbReference>
<comment type="similarity">
    <text evidence="1">Belongs to the enoyl-CoA hydratase/isomerase family.</text>
</comment>
<reference evidence="7 8" key="1">
    <citation type="submission" date="2020-08" db="EMBL/GenBank/DDBJ databases">
        <title>Sequencing the genomes of 1000 actinobacteria strains.</title>
        <authorList>
            <person name="Klenk H.-P."/>
        </authorList>
    </citation>
    <scope>NUCLEOTIDE SEQUENCE [LARGE SCALE GENOMIC DNA]</scope>
    <source>
        <strain evidence="7 8">DSM 44230</strain>
    </source>
</reference>